<dbReference type="OrthoDB" id="796761at2"/>
<dbReference type="EMBL" id="QHHU01000023">
    <property type="protein sequence ID" value="RSM43822.1"/>
    <property type="molecule type" value="Genomic_DNA"/>
</dbReference>
<reference evidence="2 3" key="1">
    <citation type="submission" date="2018-05" db="EMBL/GenBank/DDBJ databases">
        <title>Evolution of GPA BGCs.</title>
        <authorList>
            <person name="Waglechner N."/>
            <person name="Wright G.D."/>
        </authorList>
    </citation>
    <scope>NUCLEOTIDE SEQUENCE [LARGE SCALE GENOMIC DNA]</scope>
    <source>
        <strain evidence="2 3">DSM 5908</strain>
    </source>
</reference>
<proteinExistence type="predicted"/>
<gene>
    <name evidence="2" type="ORF">DMA12_18300</name>
</gene>
<feature type="compositionally biased region" description="Polar residues" evidence="1">
    <location>
        <begin position="164"/>
        <end position="177"/>
    </location>
</feature>
<dbReference type="AlphaFoldDB" id="A0A428WLB1"/>
<sequence length="223" mass="23619">MVPAPAVTFRLPNASTEDAFSSAIVAYSAEPEQLAAKLVHEFHHIRLGGVQHLATLHATTAGNGCTHRGGKPRGPSTVCYTGSTRSSGSLRSGGRCPLRSRPMNWQPSSSRCGVPRSGERCARCTTTKASLPPDADSSTESRPNWHRGRRNRYPPDRRLGLRQPRSTTTRPCASATSARMRGRSRSSPTPGAAGSHRPSSAGCPNQACRLLARTAAGSTPGPT</sequence>
<evidence type="ECO:0000256" key="1">
    <source>
        <dbReference type="SAM" id="MobiDB-lite"/>
    </source>
</evidence>
<name>A0A428WLB1_AMYBA</name>
<evidence type="ECO:0000313" key="3">
    <source>
        <dbReference type="Proteomes" id="UP000286716"/>
    </source>
</evidence>
<dbReference type="Proteomes" id="UP000286716">
    <property type="component" value="Unassembled WGS sequence"/>
</dbReference>
<evidence type="ECO:0000313" key="2">
    <source>
        <dbReference type="EMBL" id="RSM43822.1"/>
    </source>
</evidence>
<accession>A0A428WLB1</accession>
<feature type="region of interest" description="Disordered" evidence="1">
    <location>
        <begin position="64"/>
        <end position="206"/>
    </location>
</feature>
<feature type="compositionally biased region" description="Low complexity" evidence="1">
    <location>
        <begin position="81"/>
        <end position="102"/>
    </location>
</feature>
<comment type="caution">
    <text evidence="2">The sequence shown here is derived from an EMBL/GenBank/DDBJ whole genome shotgun (WGS) entry which is preliminary data.</text>
</comment>
<organism evidence="2 3">
    <name type="scientific">Amycolatopsis balhimycina DSM 5908</name>
    <dbReference type="NCBI Taxonomy" id="1081091"/>
    <lineage>
        <taxon>Bacteria</taxon>
        <taxon>Bacillati</taxon>
        <taxon>Actinomycetota</taxon>
        <taxon>Actinomycetes</taxon>
        <taxon>Pseudonocardiales</taxon>
        <taxon>Pseudonocardiaceae</taxon>
        <taxon>Amycolatopsis</taxon>
    </lineage>
</organism>
<keyword evidence="3" id="KW-1185">Reference proteome</keyword>
<protein>
    <submittedName>
        <fullName evidence="2">Uncharacterized protein</fullName>
    </submittedName>
</protein>